<dbReference type="EMBL" id="JACVVK020000002">
    <property type="protein sequence ID" value="KAK7508163.1"/>
    <property type="molecule type" value="Genomic_DNA"/>
</dbReference>
<dbReference type="PANTHER" id="PTHR14778">
    <property type="entry name" value="KINETOCHORE-ASSOCIATED PROTEIN DSN1 HOMOLOG"/>
    <property type="match status" value="1"/>
</dbReference>
<proteinExistence type="predicted"/>
<keyword evidence="1" id="KW-0175">Coiled coil</keyword>
<protein>
    <submittedName>
        <fullName evidence="2">Uncharacterized protein</fullName>
    </submittedName>
</protein>
<dbReference type="InterPro" id="IPR013218">
    <property type="entry name" value="Dsn1/Mis13"/>
</dbReference>
<evidence type="ECO:0000256" key="1">
    <source>
        <dbReference type="SAM" id="Coils"/>
    </source>
</evidence>
<evidence type="ECO:0000313" key="2">
    <source>
        <dbReference type="EMBL" id="KAK7508163.1"/>
    </source>
</evidence>
<name>A0ABD0M8M6_9CAEN</name>
<dbReference type="Proteomes" id="UP001519460">
    <property type="component" value="Unassembled WGS sequence"/>
</dbReference>
<evidence type="ECO:0000313" key="3">
    <source>
        <dbReference type="Proteomes" id="UP001519460"/>
    </source>
</evidence>
<keyword evidence="3" id="KW-1185">Reference proteome</keyword>
<gene>
    <name evidence="2" type="ORF">BaRGS_00000402</name>
</gene>
<accession>A0ABD0M8M6</accession>
<organism evidence="2 3">
    <name type="scientific">Batillaria attramentaria</name>
    <dbReference type="NCBI Taxonomy" id="370345"/>
    <lineage>
        <taxon>Eukaryota</taxon>
        <taxon>Metazoa</taxon>
        <taxon>Spiralia</taxon>
        <taxon>Lophotrochozoa</taxon>
        <taxon>Mollusca</taxon>
        <taxon>Gastropoda</taxon>
        <taxon>Caenogastropoda</taxon>
        <taxon>Sorbeoconcha</taxon>
        <taxon>Cerithioidea</taxon>
        <taxon>Batillariidae</taxon>
        <taxon>Batillaria</taxon>
    </lineage>
</organism>
<comment type="caution">
    <text evidence="2">The sequence shown here is derived from an EMBL/GenBank/DDBJ whole genome shotgun (WGS) entry which is preliminary data.</text>
</comment>
<feature type="non-terminal residue" evidence="2">
    <location>
        <position position="1"/>
    </location>
</feature>
<sequence length="218" mass="24269">LYKQIPCDSPSADRLSQLVRLGLRQTLDQLEKEMGEVAGFELFSTEALKSVEGVINSMETDGTFSAACENPGTVPNPVNIQMEATIAELNSSIHRLEREDRDWDALLQQLEQQAQDAEKQLSQLEIDSSELPSDVQELAQSYLTGLPDMADTITDVCTNVKTTSLLMDQYRHTVGLLKQASQSLQYHYANAANTLNTNTHNIVNSPRTIIKRMVSIEK</sequence>
<dbReference type="AlphaFoldDB" id="A0ABD0M8M6"/>
<dbReference type="Pfam" id="PF08202">
    <property type="entry name" value="MIS13"/>
    <property type="match status" value="1"/>
</dbReference>
<dbReference type="PANTHER" id="PTHR14778:SF2">
    <property type="entry name" value="KINETOCHORE-ASSOCIATED PROTEIN DSN1 HOMOLOG"/>
    <property type="match status" value="1"/>
</dbReference>
<feature type="coiled-coil region" evidence="1">
    <location>
        <begin position="79"/>
        <end position="127"/>
    </location>
</feature>
<reference evidence="2 3" key="1">
    <citation type="journal article" date="2023" name="Sci. Data">
        <title>Genome assembly of the Korean intertidal mud-creeper Batillaria attramentaria.</title>
        <authorList>
            <person name="Patra A.K."/>
            <person name="Ho P.T."/>
            <person name="Jun S."/>
            <person name="Lee S.J."/>
            <person name="Kim Y."/>
            <person name="Won Y.J."/>
        </authorList>
    </citation>
    <scope>NUCLEOTIDE SEQUENCE [LARGE SCALE GENOMIC DNA]</scope>
    <source>
        <strain evidence="2">Wonlab-2016</strain>
    </source>
</reference>